<dbReference type="AlphaFoldDB" id="A0A8B7CZT5"/>
<feature type="transmembrane region" description="Helical" evidence="8">
    <location>
        <begin position="495"/>
        <end position="518"/>
    </location>
</feature>
<dbReference type="PANTHER" id="PTHR24186:SF50">
    <property type="entry name" value="ANKYRIN REPEAT-CONTAINING PROTEIN ITN1-LIKE ISOFORM X1"/>
    <property type="match status" value="1"/>
</dbReference>
<evidence type="ECO:0000256" key="2">
    <source>
        <dbReference type="ARBA" id="ARBA00022692"/>
    </source>
</evidence>
<dbReference type="InterPro" id="IPR002110">
    <property type="entry name" value="Ankyrin_rpt"/>
</dbReference>
<comment type="subcellular location">
    <subcellularLocation>
        <location evidence="1">Membrane</location>
        <topology evidence="1">Multi-pass membrane protein</topology>
    </subcellularLocation>
</comment>
<evidence type="ECO:0000256" key="3">
    <source>
        <dbReference type="ARBA" id="ARBA00022737"/>
    </source>
</evidence>
<keyword evidence="10" id="KW-1185">Reference proteome</keyword>
<feature type="transmembrane region" description="Helical" evidence="8">
    <location>
        <begin position="460"/>
        <end position="483"/>
    </location>
</feature>
<keyword evidence="5 7" id="KW-0040">ANK repeat</keyword>
<sequence>MDLRLYTAVTQGNVQSLRDMVGKDDKILQSSTPQGNTALHLVARLGHRDIAVEILERCSGLIVVENAQGETPLHIAARAGHLEIVSSLIDHVSKWPTDVEQALEPFRMTNIKGNTALHEAVKHRKTDIALRLLDADPPVGHLANSMKESPLHIAAREGLEGIVSKILQHPWVETEAEMEALETGTGSPLHQAVLGGHDSIVEMLLKKRSDFLKVTDGSGDNALHYAAQKNNAKIVEMLLNEKPSLIYSVNSKKRSPLHIAADCGSNHAIKELLKRCPVAIEQVDSEGMNALHIAVMSGRVGALKCLLKTMAFGEIINQGDKDGNTPLHLAAKHSRIQSSISLMKDRRVDSSIKNNEGLTARNLVESLDKLDTYELYIWKKLKKHEANVLKKQQHGTVSISHSLRKKMSKADEHYRLSIETYTWVAALIATVTFAATFTMPGGFDQKYGFAILGKQAAFKVFVISNTIAMCSSLVVVFCFIWAWKDPVRFKLDQLAWGHRLIVVACLAMIVTLMSAVYLVVHEESLWLAIVVILIGCSAPLLVLAILGKNVLFIPL</sequence>
<feature type="domain" description="PGG" evidence="9">
    <location>
        <begin position="414"/>
        <end position="519"/>
    </location>
</feature>
<dbReference type="InterPro" id="IPR026961">
    <property type="entry name" value="PGG_dom"/>
</dbReference>
<feature type="repeat" description="ANK" evidence="7">
    <location>
        <begin position="68"/>
        <end position="91"/>
    </location>
</feature>
<dbReference type="Gene3D" id="1.25.40.20">
    <property type="entry name" value="Ankyrin repeat-containing domain"/>
    <property type="match status" value="2"/>
</dbReference>
<dbReference type="PROSITE" id="PS50297">
    <property type="entry name" value="ANK_REP_REGION"/>
    <property type="match status" value="3"/>
</dbReference>
<keyword evidence="2 8" id="KW-0812">Transmembrane</keyword>
<dbReference type="InterPro" id="IPR036770">
    <property type="entry name" value="Ankyrin_rpt-contain_sf"/>
</dbReference>
<proteinExistence type="predicted"/>
<feature type="transmembrane region" description="Helical" evidence="8">
    <location>
        <begin position="421"/>
        <end position="439"/>
    </location>
</feature>
<dbReference type="PANTHER" id="PTHR24186">
    <property type="entry name" value="PROTEIN PHOSPHATASE 1 REGULATORY SUBUNIT"/>
    <property type="match status" value="1"/>
</dbReference>
<evidence type="ECO:0000256" key="4">
    <source>
        <dbReference type="ARBA" id="ARBA00022989"/>
    </source>
</evidence>
<dbReference type="Pfam" id="PF13962">
    <property type="entry name" value="PGG"/>
    <property type="match status" value="1"/>
</dbReference>
<keyword evidence="3" id="KW-0677">Repeat</keyword>
<dbReference type="GeneID" id="103721340"/>
<accession>A0A8B7CZT5</accession>
<feature type="transmembrane region" description="Helical" evidence="8">
    <location>
        <begin position="525"/>
        <end position="546"/>
    </location>
</feature>
<evidence type="ECO:0000259" key="9">
    <source>
        <dbReference type="Pfam" id="PF13962"/>
    </source>
</evidence>
<dbReference type="SUPFAM" id="SSF48403">
    <property type="entry name" value="Ankyrin repeat"/>
    <property type="match status" value="1"/>
</dbReference>
<evidence type="ECO:0000256" key="7">
    <source>
        <dbReference type="PROSITE-ProRule" id="PRU00023"/>
    </source>
</evidence>
<dbReference type="Pfam" id="PF12796">
    <property type="entry name" value="Ank_2"/>
    <property type="match status" value="3"/>
</dbReference>
<dbReference type="OrthoDB" id="10040922at2759"/>
<keyword evidence="6 8" id="KW-0472">Membrane</keyword>
<dbReference type="KEGG" id="pda:103721340"/>
<evidence type="ECO:0000313" key="11">
    <source>
        <dbReference type="RefSeq" id="XP_008809730.1"/>
    </source>
</evidence>
<reference evidence="10" key="1">
    <citation type="journal article" date="2019" name="Nat. Commun.">
        <title>Genome-wide association mapping of date palm fruit traits.</title>
        <authorList>
            <person name="Hazzouri K.M."/>
            <person name="Gros-Balthazard M."/>
            <person name="Flowers J.M."/>
            <person name="Copetti D."/>
            <person name="Lemansour A."/>
            <person name="Lebrun M."/>
            <person name="Masmoudi K."/>
            <person name="Ferrand S."/>
            <person name="Dhar M.I."/>
            <person name="Fresquez Z.A."/>
            <person name="Rosas U."/>
            <person name="Zhang J."/>
            <person name="Talag J."/>
            <person name="Lee S."/>
            <person name="Kudrna D."/>
            <person name="Powell R.F."/>
            <person name="Leitch I.J."/>
            <person name="Krueger R.R."/>
            <person name="Wing R.A."/>
            <person name="Amiri K.M.A."/>
            <person name="Purugganan M.D."/>
        </authorList>
    </citation>
    <scope>NUCLEOTIDE SEQUENCE [LARGE SCALE GENOMIC DNA]</scope>
    <source>
        <strain evidence="10">cv. Khalas</strain>
    </source>
</reference>
<gene>
    <name evidence="11 12" type="primary">LOC103721340</name>
</gene>
<reference evidence="11 12" key="2">
    <citation type="submission" date="2025-04" db="UniProtKB">
        <authorList>
            <consortium name="RefSeq"/>
        </authorList>
    </citation>
    <scope>IDENTIFICATION</scope>
    <source>
        <tissue evidence="11 12">Young leaves</tissue>
    </source>
</reference>
<dbReference type="Proteomes" id="UP000228380">
    <property type="component" value="Chromosome 4"/>
</dbReference>
<feature type="repeat" description="ANK" evidence="7">
    <location>
        <begin position="322"/>
        <end position="355"/>
    </location>
</feature>
<dbReference type="RefSeq" id="XP_038981844.1">
    <property type="nucleotide sequence ID" value="XM_039125916.1"/>
</dbReference>
<dbReference type="RefSeq" id="XP_008809730.1">
    <property type="nucleotide sequence ID" value="XM_008811508.4"/>
</dbReference>
<dbReference type="PROSITE" id="PS50088">
    <property type="entry name" value="ANK_REPEAT"/>
    <property type="match status" value="4"/>
</dbReference>
<dbReference type="GO" id="GO:0005886">
    <property type="term" value="C:plasma membrane"/>
    <property type="evidence" value="ECO:0007669"/>
    <property type="project" value="TreeGrafter"/>
</dbReference>
<evidence type="ECO:0000256" key="1">
    <source>
        <dbReference type="ARBA" id="ARBA00004141"/>
    </source>
</evidence>
<evidence type="ECO:0000256" key="6">
    <source>
        <dbReference type="ARBA" id="ARBA00023136"/>
    </source>
</evidence>
<keyword evidence="4 8" id="KW-1133">Transmembrane helix</keyword>
<evidence type="ECO:0000313" key="10">
    <source>
        <dbReference type="Proteomes" id="UP000228380"/>
    </source>
</evidence>
<feature type="repeat" description="ANK" evidence="7">
    <location>
        <begin position="218"/>
        <end position="240"/>
    </location>
</feature>
<evidence type="ECO:0000256" key="8">
    <source>
        <dbReference type="SAM" id="Phobius"/>
    </source>
</evidence>
<feature type="repeat" description="ANK" evidence="7">
    <location>
        <begin position="184"/>
        <end position="216"/>
    </location>
</feature>
<organism evidence="10 11">
    <name type="scientific">Phoenix dactylifera</name>
    <name type="common">Date palm</name>
    <dbReference type="NCBI Taxonomy" id="42345"/>
    <lineage>
        <taxon>Eukaryota</taxon>
        <taxon>Viridiplantae</taxon>
        <taxon>Streptophyta</taxon>
        <taxon>Embryophyta</taxon>
        <taxon>Tracheophyta</taxon>
        <taxon>Spermatophyta</taxon>
        <taxon>Magnoliopsida</taxon>
        <taxon>Liliopsida</taxon>
        <taxon>Arecaceae</taxon>
        <taxon>Coryphoideae</taxon>
        <taxon>Phoeniceae</taxon>
        <taxon>Phoenix</taxon>
    </lineage>
</organism>
<name>A0A8B7CZT5_PHODC</name>
<protein>
    <submittedName>
        <fullName evidence="11 12">Protein ACCELERATED CELL DEATH 6-like</fullName>
    </submittedName>
</protein>
<evidence type="ECO:0000313" key="12">
    <source>
        <dbReference type="RefSeq" id="XP_038981844.1"/>
    </source>
</evidence>
<dbReference type="SMART" id="SM00248">
    <property type="entry name" value="ANK"/>
    <property type="match status" value="9"/>
</dbReference>
<evidence type="ECO:0000256" key="5">
    <source>
        <dbReference type="ARBA" id="ARBA00023043"/>
    </source>
</evidence>